<feature type="region of interest" description="Disordered" evidence="1">
    <location>
        <begin position="1"/>
        <end position="21"/>
    </location>
</feature>
<keyword evidence="3" id="KW-1185">Reference proteome</keyword>
<organism evidence="2 3">
    <name type="scientific">Mucuna pruriens</name>
    <name type="common">Velvet bean</name>
    <name type="synonym">Dolichos pruriens</name>
    <dbReference type="NCBI Taxonomy" id="157652"/>
    <lineage>
        <taxon>Eukaryota</taxon>
        <taxon>Viridiplantae</taxon>
        <taxon>Streptophyta</taxon>
        <taxon>Embryophyta</taxon>
        <taxon>Tracheophyta</taxon>
        <taxon>Spermatophyta</taxon>
        <taxon>Magnoliopsida</taxon>
        <taxon>eudicotyledons</taxon>
        <taxon>Gunneridae</taxon>
        <taxon>Pentapetalae</taxon>
        <taxon>rosids</taxon>
        <taxon>fabids</taxon>
        <taxon>Fabales</taxon>
        <taxon>Fabaceae</taxon>
        <taxon>Papilionoideae</taxon>
        <taxon>50 kb inversion clade</taxon>
        <taxon>NPAAA clade</taxon>
        <taxon>indigoferoid/millettioid clade</taxon>
        <taxon>Phaseoleae</taxon>
        <taxon>Mucuna</taxon>
    </lineage>
</organism>
<dbReference type="EMBL" id="QJKJ01009079">
    <property type="protein sequence ID" value="RDX77763.1"/>
    <property type="molecule type" value="Genomic_DNA"/>
</dbReference>
<feature type="compositionally biased region" description="Polar residues" evidence="1">
    <location>
        <begin position="228"/>
        <end position="244"/>
    </location>
</feature>
<gene>
    <name evidence="2" type="ORF">CR513_42062</name>
</gene>
<sequence>MSINGQDASSSKAPNLQYGKGAGQSRMVNEISVVDNLRLENQLTELTSLVRQLVVGQHQPSIVARVCEIESNHPESVGAIGGYQYGKQSYQIAILAEAGSRAICSSTIWTCPECTSRSSQLSTAESAISSTTFPTTPTTESASSRQLAIFGGFDEAASNKQSGVLAKYELQQHAIPAKHERHHPKPQDSNRTVSQYCEPFIVSRVWQPSLTNNSESEGEYEREPRPTDANSKPNADSRIPQQDRSIPLPFPTWTLSVKKPVSDEELLKMFWKVEINIPLLDAIKQIPKYAKFLKELCVNKRKKMKGRVESGGIVSVFTRNDEFTIGI</sequence>
<accession>A0A371FI09</accession>
<feature type="compositionally biased region" description="Polar residues" evidence="1">
    <location>
        <begin position="1"/>
        <end position="14"/>
    </location>
</feature>
<evidence type="ECO:0000313" key="2">
    <source>
        <dbReference type="EMBL" id="RDX77763.1"/>
    </source>
</evidence>
<proteinExistence type="predicted"/>
<reference evidence="2" key="1">
    <citation type="submission" date="2018-05" db="EMBL/GenBank/DDBJ databases">
        <title>Draft genome of Mucuna pruriens seed.</title>
        <authorList>
            <person name="Nnadi N.E."/>
            <person name="Vos R."/>
            <person name="Hasami M.H."/>
            <person name="Devisetty U.K."/>
            <person name="Aguiy J.C."/>
        </authorList>
    </citation>
    <scope>NUCLEOTIDE SEQUENCE [LARGE SCALE GENOMIC DNA]</scope>
    <source>
        <strain evidence="2">JCA_2017</strain>
    </source>
</reference>
<dbReference type="AlphaFoldDB" id="A0A371FI09"/>
<feature type="non-terminal residue" evidence="2">
    <location>
        <position position="1"/>
    </location>
</feature>
<comment type="caution">
    <text evidence="2">The sequence shown here is derived from an EMBL/GenBank/DDBJ whole genome shotgun (WGS) entry which is preliminary data.</text>
</comment>
<evidence type="ECO:0000256" key="1">
    <source>
        <dbReference type="SAM" id="MobiDB-lite"/>
    </source>
</evidence>
<name>A0A371FI09_MUCPR</name>
<feature type="region of interest" description="Disordered" evidence="1">
    <location>
        <begin position="211"/>
        <end position="245"/>
    </location>
</feature>
<dbReference type="Proteomes" id="UP000257109">
    <property type="component" value="Unassembled WGS sequence"/>
</dbReference>
<evidence type="ECO:0000313" key="3">
    <source>
        <dbReference type="Proteomes" id="UP000257109"/>
    </source>
</evidence>
<protein>
    <submittedName>
        <fullName evidence="2">Uncharacterized protein</fullName>
    </submittedName>
</protein>